<evidence type="ECO:0000256" key="2">
    <source>
        <dbReference type="ARBA" id="ARBA00006024"/>
    </source>
</evidence>
<evidence type="ECO:0000259" key="12">
    <source>
        <dbReference type="PROSITE" id="PS50846"/>
    </source>
</evidence>
<evidence type="ECO:0000313" key="14">
    <source>
        <dbReference type="Proteomes" id="UP000800041"/>
    </source>
</evidence>
<dbReference type="SUPFAM" id="SSF55008">
    <property type="entry name" value="HMA, heavy metal-associated domain"/>
    <property type="match status" value="1"/>
</dbReference>
<dbReference type="CDD" id="cd00371">
    <property type="entry name" value="HMA"/>
    <property type="match status" value="1"/>
</dbReference>
<dbReference type="PROSITE" id="PS01229">
    <property type="entry name" value="COF_2"/>
    <property type="match status" value="1"/>
</dbReference>
<gene>
    <name evidence="13" type="ORF">K402DRAFT_249627</name>
</gene>
<dbReference type="InterPro" id="IPR036163">
    <property type="entry name" value="HMA_dom_sf"/>
</dbReference>
<feature type="compositionally biased region" description="Basic and acidic residues" evidence="11">
    <location>
        <begin position="48"/>
        <end position="134"/>
    </location>
</feature>
<dbReference type="Pfam" id="PF00122">
    <property type="entry name" value="E1-E2_ATPase"/>
    <property type="match status" value="1"/>
</dbReference>
<evidence type="ECO:0000313" key="13">
    <source>
        <dbReference type="EMBL" id="KAF1990195.1"/>
    </source>
</evidence>
<feature type="region of interest" description="Disordered" evidence="11">
    <location>
        <begin position="36"/>
        <end position="135"/>
    </location>
</feature>
<evidence type="ECO:0000256" key="6">
    <source>
        <dbReference type="ARBA" id="ARBA00022840"/>
    </source>
</evidence>
<dbReference type="SUPFAM" id="SSF56784">
    <property type="entry name" value="HAD-like"/>
    <property type="match status" value="1"/>
</dbReference>
<feature type="transmembrane region" description="Helical" evidence="10">
    <location>
        <begin position="850"/>
        <end position="872"/>
    </location>
</feature>
<keyword evidence="8 10" id="KW-1133">Transmembrane helix</keyword>
<dbReference type="PANTHER" id="PTHR43520">
    <property type="entry name" value="ATP7, ISOFORM B"/>
    <property type="match status" value="1"/>
</dbReference>
<feature type="transmembrane region" description="Helical" evidence="10">
    <location>
        <begin position="1224"/>
        <end position="1246"/>
    </location>
</feature>
<feature type="domain" description="HMA" evidence="12">
    <location>
        <begin position="417"/>
        <end position="488"/>
    </location>
</feature>
<evidence type="ECO:0000256" key="11">
    <source>
        <dbReference type="SAM" id="MobiDB-lite"/>
    </source>
</evidence>
<dbReference type="SFLD" id="SFLDF00027">
    <property type="entry name" value="p-type_atpase"/>
    <property type="match status" value="1"/>
</dbReference>
<reference evidence="13" key="1">
    <citation type="journal article" date="2020" name="Stud. Mycol.">
        <title>101 Dothideomycetes genomes: a test case for predicting lifestyles and emergence of pathogens.</title>
        <authorList>
            <person name="Haridas S."/>
            <person name="Albert R."/>
            <person name="Binder M."/>
            <person name="Bloem J."/>
            <person name="Labutti K."/>
            <person name="Salamov A."/>
            <person name="Andreopoulos B."/>
            <person name="Baker S."/>
            <person name="Barry K."/>
            <person name="Bills G."/>
            <person name="Bluhm B."/>
            <person name="Cannon C."/>
            <person name="Castanera R."/>
            <person name="Culley D."/>
            <person name="Daum C."/>
            <person name="Ezra D."/>
            <person name="Gonzalez J."/>
            <person name="Henrissat B."/>
            <person name="Kuo A."/>
            <person name="Liang C."/>
            <person name="Lipzen A."/>
            <person name="Lutzoni F."/>
            <person name="Magnuson J."/>
            <person name="Mondo S."/>
            <person name="Nolan M."/>
            <person name="Ohm R."/>
            <person name="Pangilinan J."/>
            <person name="Park H.-J."/>
            <person name="Ramirez L."/>
            <person name="Alfaro M."/>
            <person name="Sun H."/>
            <person name="Tritt A."/>
            <person name="Yoshinaga Y."/>
            <person name="Zwiers L.-H."/>
            <person name="Turgeon B."/>
            <person name="Goodwin S."/>
            <person name="Spatafora J."/>
            <person name="Crous P."/>
            <person name="Grigoriev I."/>
        </authorList>
    </citation>
    <scope>NUCLEOTIDE SEQUENCE</scope>
    <source>
        <strain evidence="13">CBS 113979</strain>
    </source>
</reference>
<keyword evidence="3 10" id="KW-0812">Transmembrane</keyword>
<dbReference type="InterPro" id="IPR017969">
    <property type="entry name" value="Heavy-metal-associated_CS"/>
</dbReference>
<evidence type="ECO:0000256" key="8">
    <source>
        <dbReference type="ARBA" id="ARBA00022989"/>
    </source>
</evidence>
<evidence type="ECO:0000256" key="5">
    <source>
        <dbReference type="ARBA" id="ARBA00022741"/>
    </source>
</evidence>
<dbReference type="InterPro" id="IPR036412">
    <property type="entry name" value="HAD-like_sf"/>
</dbReference>
<accession>A0A6G1HAK8</accession>
<dbReference type="Gene3D" id="3.40.50.1000">
    <property type="entry name" value="HAD superfamily/HAD-like"/>
    <property type="match status" value="1"/>
</dbReference>
<dbReference type="InterPro" id="IPR044492">
    <property type="entry name" value="P_typ_ATPase_HD_dom"/>
</dbReference>
<dbReference type="SFLD" id="SFLDS00003">
    <property type="entry name" value="Haloacid_Dehalogenase"/>
    <property type="match status" value="1"/>
</dbReference>
<dbReference type="GO" id="GO:0005507">
    <property type="term" value="F:copper ion binding"/>
    <property type="evidence" value="ECO:0007669"/>
    <property type="project" value="TreeGrafter"/>
</dbReference>
<dbReference type="GO" id="GO:0016887">
    <property type="term" value="F:ATP hydrolysis activity"/>
    <property type="evidence" value="ECO:0007669"/>
    <property type="project" value="InterPro"/>
</dbReference>
<dbReference type="Proteomes" id="UP000800041">
    <property type="component" value="Unassembled WGS sequence"/>
</dbReference>
<feature type="transmembrane region" description="Helical" evidence="10">
    <location>
        <begin position="892"/>
        <end position="915"/>
    </location>
</feature>
<dbReference type="PROSITE" id="PS00154">
    <property type="entry name" value="ATPASE_E1_E2"/>
    <property type="match status" value="1"/>
</dbReference>
<comment type="similarity">
    <text evidence="2 10">Belongs to the cation transport ATPase (P-type) (TC 3.A.3) family. Type IB subfamily.</text>
</comment>
<dbReference type="GO" id="GO:0012505">
    <property type="term" value="C:endomembrane system"/>
    <property type="evidence" value="ECO:0007669"/>
    <property type="project" value="UniProtKB-SubCell"/>
</dbReference>
<dbReference type="InterPro" id="IPR023214">
    <property type="entry name" value="HAD_sf"/>
</dbReference>
<keyword evidence="6 10" id="KW-0067">ATP-binding</keyword>
<dbReference type="InterPro" id="IPR059000">
    <property type="entry name" value="ATPase_P-type_domA"/>
</dbReference>
<dbReference type="Gene3D" id="3.30.70.100">
    <property type="match status" value="1"/>
</dbReference>
<dbReference type="InterPro" id="IPR027256">
    <property type="entry name" value="P-typ_ATPase_IB"/>
</dbReference>
<dbReference type="OrthoDB" id="432719at2759"/>
<feature type="compositionally biased region" description="Basic residues" evidence="11">
    <location>
        <begin position="270"/>
        <end position="280"/>
    </location>
</feature>
<dbReference type="Gene3D" id="3.40.1110.10">
    <property type="entry name" value="Calcium-transporting ATPase, cytoplasmic domain N"/>
    <property type="match status" value="1"/>
</dbReference>
<evidence type="ECO:0000256" key="7">
    <source>
        <dbReference type="ARBA" id="ARBA00022967"/>
    </source>
</evidence>
<protein>
    <submittedName>
        <fullName evidence="13">Heavy metal translocatin</fullName>
    </submittedName>
</protein>
<keyword evidence="9 10" id="KW-0472">Membrane</keyword>
<keyword evidence="4 10" id="KW-0479">Metal-binding</keyword>
<evidence type="ECO:0000256" key="4">
    <source>
        <dbReference type="ARBA" id="ARBA00022723"/>
    </source>
</evidence>
<dbReference type="PROSITE" id="PS50846">
    <property type="entry name" value="HMA_2"/>
    <property type="match status" value="1"/>
</dbReference>
<keyword evidence="5 10" id="KW-0547">Nucleotide-binding</keyword>
<dbReference type="EMBL" id="ML977143">
    <property type="protein sequence ID" value="KAF1990195.1"/>
    <property type="molecule type" value="Genomic_DNA"/>
</dbReference>
<dbReference type="InterPro" id="IPR008250">
    <property type="entry name" value="ATPase_P-typ_transduc_dom_A_sf"/>
</dbReference>
<feature type="transmembrane region" description="Helical" evidence="10">
    <location>
        <begin position="701"/>
        <end position="719"/>
    </location>
</feature>
<dbReference type="NCBIfam" id="TIGR01494">
    <property type="entry name" value="ATPase_P-type"/>
    <property type="match status" value="2"/>
</dbReference>
<evidence type="ECO:0000256" key="10">
    <source>
        <dbReference type="RuleBase" id="RU362081"/>
    </source>
</evidence>
<dbReference type="InterPro" id="IPR018303">
    <property type="entry name" value="ATPase_P-typ_P_site"/>
</dbReference>
<dbReference type="Pfam" id="PF00702">
    <property type="entry name" value="Hydrolase"/>
    <property type="match status" value="1"/>
</dbReference>
<sequence>MPRVCGRSRMKVRRSLQARDFDSGEEKLTKSVWKVIDFSAPGKGCAGKVEKEDDAGCGHDHSHGDGHDHDHDHGHGDEHGHDHGHEHGEDCDHDHDHEHGDDHGHGHDHGHDDGHDHGQDHGHDHGHDHGDEKAGCSSDEDTCATGCCDEKTEAKGCCGPDSDDGADCCGDKEKDNCCSSDVDSHDGHDHGHDHGDHDHDHDHAHAHGAHDHDHDHGDHGHDHGDHEHGHSHDHGHSHEHGDSHAHGHEEHGHKHHDHSHSTRATGASTKKTKHHHHQLRLRTTASRKTCNEHTARAAEIQATFKKQQKRPTKPSSSATSMQQYFEDCFCRVIDRLVKSTSNPIITEAISTFGCCASKEAQKVKTVCCTKSHRMRSPGGTYRRLNSSKNSLPKPKKDVVQVKAVETSDPEKSSATLVRLSLSILGMTCSGCVAKLDQTLGKTPGVHKDSIKSSFVLNRTELLYDSTILTGRSKDVVALIKKKAGFTATVIDEADDDGSDSGTKLHLFLTDDAKTRLEAADLDGLLSLGPLSSIAAQNAGLEGDRKIYTIVYDAQRIGARDILTAGGGGAELPADADSLLDDNEALGMKVSNLHLRNMVILTTACALLTIPVVALGFGDFGLSRTTVNAVNFSLATVVQGLSWNMYVDAFKSVIYQHELDMNCLVILSTTTAYVYSVVAMGIELNDIAKGTFTDLPEPFFETSTLLITLILIGRVITLWVRIRASRVGQSISSLQERSACLADKSGEHSIDVRLIQYNDILVAKEGEKIVTDGVVYGAAISEIDESLLTGEPVPAIRKRNSPVLAGSTVIHGNCQYRVTRLIGENSISSTKKLITSAASSKSKTQQISDRVSAVLVPAVLFAAILAFIVWAATGRNGDPKPTVSRACITALTYTIAVLAVSCPCAIGLAVPMVLVVGSSVGMKNGVVFRAADAIEGGSSIQHVVFDKTGTLTLGRMKVYFEKYFIEGRDAEAQEIVALLTRGNRHPVSMAIHEHLRKALAGTLNLSGEVENVIGKGIAGTISGMIVKGGKPNWFGPAISKHPIIQEIQSQALTPFIVVRHAEETENSGPQPPELVAAFGLDDTLRPEALSIITWLQKKGIQPHLLSGDQPAVVTRVANELGFPPSQAQGSCSPESKADYISELQSRRSFSLTNLLLPRRGGSKSAVLFIGDGSNDAVALTQADVGMSMCYATDIAAGAADVGILSDTLTGLPAFLTLSKRMTATIWFNMAWSLLYNVFAILLAGGAFEAVGFRIEPSYAGIGEIVSVLPVIIASVVFVKYLGKRDLKAI</sequence>
<name>A0A6G1HAK8_9PEZI</name>
<dbReference type="NCBIfam" id="TIGR01525">
    <property type="entry name" value="ATPase-IB_hvy"/>
    <property type="match status" value="1"/>
</dbReference>
<dbReference type="InterPro" id="IPR023298">
    <property type="entry name" value="ATPase_P-typ_TM_dom_sf"/>
</dbReference>
<feature type="transmembrane region" description="Helical" evidence="10">
    <location>
        <begin position="658"/>
        <end position="681"/>
    </location>
</feature>
<feature type="region of interest" description="Disordered" evidence="11">
    <location>
        <begin position="180"/>
        <end position="294"/>
    </location>
</feature>
<comment type="subcellular location">
    <subcellularLocation>
        <location evidence="1">Endomembrane system</location>
        <topology evidence="1">Multi-pass membrane protein</topology>
    </subcellularLocation>
    <subcellularLocation>
        <location evidence="10">Membrane</location>
    </subcellularLocation>
</comment>
<dbReference type="GO" id="GO:0005524">
    <property type="term" value="F:ATP binding"/>
    <property type="evidence" value="ECO:0007669"/>
    <property type="project" value="UniProtKB-UniRule"/>
</dbReference>
<feature type="transmembrane region" description="Helical" evidence="10">
    <location>
        <begin position="1258"/>
        <end position="1280"/>
    </location>
</feature>
<evidence type="ECO:0000256" key="1">
    <source>
        <dbReference type="ARBA" id="ARBA00004127"/>
    </source>
</evidence>
<dbReference type="GO" id="GO:0055070">
    <property type="term" value="P:copper ion homeostasis"/>
    <property type="evidence" value="ECO:0007669"/>
    <property type="project" value="TreeGrafter"/>
</dbReference>
<dbReference type="PROSITE" id="PS01047">
    <property type="entry name" value="HMA_1"/>
    <property type="match status" value="1"/>
</dbReference>
<keyword evidence="14" id="KW-1185">Reference proteome</keyword>
<dbReference type="SUPFAM" id="SSF81653">
    <property type="entry name" value="Calcium ATPase, transduction domain A"/>
    <property type="match status" value="1"/>
</dbReference>
<organism evidence="13 14">
    <name type="scientific">Aulographum hederae CBS 113979</name>
    <dbReference type="NCBI Taxonomy" id="1176131"/>
    <lineage>
        <taxon>Eukaryota</taxon>
        <taxon>Fungi</taxon>
        <taxon>Dikarya</taxon>
        <taxon>Ascomycota</taxon>
        <taxon>Pezizomycotina</taxon>
        <taxon>Dothideomycetes</taxon>
        <taxon>Pleosporomycetidae</taxon>
        <taxon>Aulographales</taxon>
        <taxon>Aulographaceae</taxon>
    </lineage>
</organism>
<dbReference type="GO" id="GO:0043682">
    <property type="term" value="F:P-type divalent copper transporter activity"/>
    <property type="evidence" value="ECO:0007669"/>
    <property type="project" value="TreeGrafter"/>
</dbReference>
<dbReference type="SFLD" id="SFLDG00002">
    <property type="entry name" value="C1.7:_P-type_atpase_like"/>
    <property type="match status" value="1"/>
</dbReference>
<dbReference type="InterPro" id="IPR023299">
    <property type="entry name" value="ATPase_P-typ_cyto_dom_N"/>
</dbReference>
<dbReference type="Gene3D" id="2.70.150.10">
    <property type="entry name" value="Calcium-transporting ATPase, cytoplasmic transduction domain A"/>
    <property type="match status" value="1"/>
</dbReference>
<keyword evidence="7" id="KW-1278">Translocase</keyword>
<dbReference type="InterPro" id="IPR006121">
    <property type="entry name" value="HMA_dom"/>
</dbReference>
<evidence type="ECO:0000256" key="3">
    <source>
        <dbReference type="ARBA" id="ARBA00022692"/>
    </source>
</evidence>
<dbReference type="SUPFAM" id="SSF81665">
    <property type="entry name" value="Calcium ATPase, transmembrane domain M"/>
    <property type="match status" value="1"/>
</dbReference>
<feature type="compositionally biased region" description="Basic and acidic residues" evidence="11">
    <location>
        <begin position="180"/>
        <end position="252"/>
    </location>
</feature>
<evidence type="ECO:0000256" key="9">
    <source>
        <dbReference type="ARBA" id="ARBA00023136"/>
    </source>
</evidence>
<dbReference type="GO" id="GO:0016020">
    <property type="term" value="C:membrane"/>
    <property type="evidence" value="ECO:0007669"/>
    <property type="project" value="UniProtKB-SubCell"/>
</dbReference>
<dbReference type="PRINTS" id="PR00119">
    <property type="entry name" value="CATATPASE"/>
</dbReference>
<proteinExistence type="inferred from homology"/>
<dbReference type="InterPro" id="IPR001757">
    <property type="entry name" value="P_typ_ATPase"/>
</dbReference>
<feature type="transmembrane region" description="Helical" evidence="10">
    <location>
        <begin position="597"/>
        <end position="616"/>
    </location>
</feature>
<dbReference type="PANTHER" id="PTHR43520:SF8">
    <property type="entry name" value="P-TYPE CU(+) TRANSPORTER"/>
    <property type="match status" value="1"/>
</dbReference>